<reference evidence="1 2" key="1">
    <citation type="submission" date="2020-11" db="EMBL/GenBank/DDBJ databases">
        <authorList>
            <person name="Wallbank WR R."/>
            <person name="Pardo Diaz C."/>
            <person name="Kozak K."/>
            <person name="Martin S."/>
            <person name="Jiggins C."/>
            <person name="Moest M."/>
            <person name="Warren A I."/>
            <person name="Generalovic N T."/>
            <person name="Byers J.R.P. K."/>
            <person name="Montejo-Kovacevich G."/>
            <person name="Yen C E."/>
        </authorList>
    </citation>
    <scope>NUCLEOTIDE SEQUENCE [LARGE SCALE GENOMIC DNA]</scope>
</reference>
<dbReference type="Proteomes" id="UP000594454">
    <property type="component" value="Chromosome 6"/>
</dbReference>
<protein>
    <submittedName>
        <fullName evidence="1">Uncharacterized protein</fullName>
    </submittedName>
</protein>
<evidence type="ECO:0000313" key="1">
    <source>
        <dbReference type="EMBL" id="CAD7092065.1"/>
    </source>
</evidence>
<dbReference type="AlphaFoldDB" id="A0A7R8V5K5"/>
<proteinExistence type="predicted"/>
<dbReference type="EMBL" id="LR899014">
    <property type="protein sequence ID" value="CAD7092065.1"/>
    <property type="molecule type" value="Genomic_DNA"/>
</dbReference>
<organism evidence="1 2">
    <name type="scientific">Hermetia illucens</name>
    <name type="common">Black soldier fly</name>
    <dbReference type="NCBI Taxonomy" id="343691"/>
    <lineage>
        <taxon>Eukaryota</taxon>
        <taxon>Metazoa</taxon>
        <taxon>Ecdysozoa</taxon>
        <taxon>Arthropoda</taxon>
        <taxon>Hexapoda</taxon>
        <taxon>Insecta</taxon>
        <taxon>Pterygota</taxon>
        <taxon>Neoptera</taxon>
        <taxon>Endopterygota</taxon>
        <taxon>Diptera</taxon>
        <taxon>Brachycera</taxon>
        <taxon>Stratiomyomorpha</taxon>
        <taxon>Stratiomyidae</taxon>
        <taxon>Hermetiinae</taxon>
        <taxon>Hermetia</taxon>
    </lineage>
</organism>
<keyword evidence="2" id="KW-1185">Reference proteome</keyword>
<dbReference type="InParanoid" id="A0A7R8V5K5"/>
<gene>
    <name evidence="1" type="ORF">HERILL_LOCUS14454</name>
</gene>
<sequence>MATARLSTDHANGIGQSSVNEAVIHIRIGSRTCKDYGRIEWQPDANPAREKQDGTRIKKKFTKTLKIRQQQIDNQVVTQYSVKSYNRNC</sequence>
<evidence type="ECO:0000313" key="2">
    <source>
        <dbReference type="Proteomes" id="UP000594454"/>
    </source>
</evidence>
<accession>A0A7R8V5K5</accession>
<name>A0A7R8V5K5_HERIL</name>